<feature type="signal peptide" evidence="1">
    <location>
        <begin position="1"/>
        <end position="21"/>
    </location>
</feature>
<dbReference type="EMBL" id="FUKI01000016">
    <property type="protein sequence ID" value="SJM89513.1"/>
    <property type="molecule type" value="Genomic_DNA"/>
</dbReference>
<evidence type="ECO:0008006" key="4">
    <source>
        <dbReference type="Google" id="ProtNLM"/>
    </source>
</evidence>
<reference evidence="3" key="1">
    <citation type="submission" date="2017-02" db="EMBL/GenBank/DDBJ databases">
        <authorList>
            <person name="Daims H."/>
        </authorList>
    </citation>
    <scope>NUCLEOTIDE SEQUENCE [LARGE SCALE GENOMIC DNA]</scope>
</reference>
<accession>A0A1R4GZT3</accession>
<dbReference type="OrthoDB" id="6195703at2"/>
<sequence length="234" mass="26615">MKIITVLKFTVCLTIASFSLASDADISNGQVLPELACRYEMHIVPQDKSQTEIHKTWYFWRTANSVQTQDADGGHGEIWQRSTTGNIQYRKLYHNDKTAVEYMPADNASNNISFDWIKLSSMLSQQELDSLKYVKKSEIMGKRSELRTGKIDGQSLEVQWLVDEKLPASIIRKDGVRTVELRLLDIAPLLTTQYKPVSVADIGNYRQIDATDFGDMENDPFVKKLMAVEGQHTH</sequence>
<protein>
    <recommendedName>
        <fullName evidence="4">Secreted protein</fullName>
    </recommendedName>
</protein>
<keyword evidence="1" id="KW-0732">Signal</keyword>
<keyword evidence="3" id="KW-1185">Reference proteome</keyword>
<gene>
    <name evidence="2" type="ORF">CRENPOLYSF1_1120015</name>
</gene>
<evidence type="ECO:0000313" key="2">
    <source>
        <dbReference type="EMBL" id="SJM89513.1"/>
    </source>
</evidence>
<name>A0A1R4GZT3_9GAMM</name>
<dbReference type="Proteomes" id="UP000195667">
    <property type="component" value="Unassembled WGS sequence"/>
</dbReference>
<proteinExistence type="predicted"/>
<evidence type="ECO:0000313" key="3">
    <source>
        <dbReference type="Proteomes" id="UP000195667"/>
    </source>
</evidence>
<organism evidence="2 3">
    <name type="scientific">Crenothrix polyspora</name>
    <dbReference type="NCBI Taxonomy" id="360316"/>
    <lineage>
        <taxon>Bacteria</taxon>
        <taxon>Pseudomonadati</taxon>
        <taxon>Pseudomonadota</taxon>
        <taxon>Gammaproteobacteria</taxon>
        <taxon>Methylococcales</taxon>
        <taxon>Crenotrichaceae</taxon>
        <taxon>Crenothrix</taxon>
    </lineage>
</organism>
<feature type="chain" id="PRO_5012074160" description="Secreted protein" evidence="1">
    <location>
        <begin position="22"/>
        <end position="234"/>
    </location>
</feature>
<evidence type="ECO:0000256" key="1">
    <source>
        <dbReference type="SAM" id="SignalP"/>
    </source>
</evidence>
<dbReference type="AlphaFoldDB" id="A0A1R4GZT3"/>
<dbReference type="RefSeq" id="WP_087142158.1">
    <property type="nucleotide sequence ID" value="NZ_FUKI01000016.1"/>
</dbReference>